<comment type="caution">
    <text evidence="3">The sequence shown here is derived from an EMBL/GenBank/DDBJ whole genome shotgun (WGS) entry which is preliminary data.</text>
</comment>
<feature type="transmembrane region" description="Helical" evidence="1">
    <location>
        <begin position="218"/>
        <end position="235"/>
    </location>
</feature>
<evidence type="ECO:0000259" key="2">
    <source>
        <dbReference type="Pfam" id="PF04235"/>
    </source>
</evidence>
<feature type="transmembrane region" description="Helical" evidence="1">
    <location>
        <begin position="124"/>
        <end position="139"/>
    </location>
</feature>
<keyword evidence="1" id="KW-0472">Membrane</keyword>
<feature type="transmembrane region" description="Helical" evidence="1">
    <location>
        <begin position="288"/>
        <end position="309"/>
    </location>
</feature>
<keyword evidence="4" id="KW-1185">Reference proteome</keyword>
<feature type="transmembrane region" description="Helical" evidence="1">
    <location>
        <begin position="358"/>
        <end position="378"/>
    </location>
</feature>
<evidence type="ECO:0000256" key="1">
    <source>
        <dbReference type="SAM" id="Phobius"/>
    </source>
</evidence>
<feature type="transmembrane region" description="Helical" evidence="1">
    <location>
        <begin position="61"/>
        <end position="85"/>
    </location>
</feature>
<feature type="transmembrane region" description="Helical" evidence="1">
    <location>
        <begin position="20"/>
        <end position="41"/>
    </location>
</feature>
<name>A0A4U3L0J6_9BACT</name>
<dbReference type="InterPro" id="IPR007349">
    <property type="entry name" value="DUF418"/>
</dbReference>
<evidence type="ECO:0000313" key="4">
    <source>
        <dbReference type="Proteomes" id="UP000305848"/>
    </source>
</evidence>
<dbReference type="Proteomes" id="UP000305848">
    <property type="component" value="Unassembled WGS sequence"/>
</dbReference>
<evidence type="ECO:0000313" key="3">
    <source>
        <dbReference type="EMBL" id="TKK66996.1"/>
    </source>
</evidence>
<feature type="transmembrane region" description="Helical" evidence="1">
    <location>
        <begin position="329"/>
        <end position="352"/>
    </location>
</feature>
<dbReference type="AlphaFoldDB" id="A0A4U3L0J6"/>
<feature type="transmembrane region" description="Helical" evidence="1">
    <location>
        <begin position="247"/>
        <end position="268"/>
    </location>
</feature>
<dbReference type="OrthoDB" id="9807744at2"/>
<protein>
    <submittedName>
        <fullName evidence="3">DUF418 domain-containing protein</fullName>
    </submittedName>
</protein>
<dbReference type="Pfam" id="PF04235">
    <property type="entry name" value="DUF418"/>
    <property type="match status" value="1"/>
</dbReference>
<accession>A0A4U3L0J6</accession>
<keyword evidence="1" id="KW-0812">Transmembrane</keyword>
<organism evidence="3 4">
    <name type="scientific">Ilyomonas limi</name>
    <dbReference type="NCBI Taxonomy" id="2575867"/>
    <lineage>
        <taxon>Bacteria</taxon>
        <taxon>Pseudomonadati</taxon>
        <taxon>Bacteroidota</taxon>
        <taxon>Chitinophagia</taxon>
        <taxon>Chitinophagales</taxon>
        <taxon>Chitinophagaceae</taxon>
        <taxon>Ilyomonas</taxon>
    </lineage>
</organism>
<sequence length="416" mass="47405">MKNPQTPSTRVEVIDILRAIALMGVLLVHISYEFAGWGSVYTNPNALHSDQLSVADKGLNYLITLFLVNKSRALLSFLFGVSFYYQLNSFKGEEAKLKGWFARRMGALMLIGLLHAYLLWSGDILRMYAVCGFSLLLVYKWDIKNILKVGLLFSFLLPTCIGIMQQHFPYSSITDAEKIAMFEDYSSTRYIDLFTANRLRDAAINFNPYGITSYMSEILGNFMLGLWAIRSNLFNKLAANKTLLYKYLGFSLLIGVVCSVTFIHVLVEKVLHIPEFTLPVAYLDALDILYKVSQQAIALFNMCAIIYLYSNTTFRYRLQLLIPLGRMSLTNYIMHSVMAVFLFNGVGLGLIGKYRPSVAFSIGIIYFAVQAFYSTWWLKRFTMGPLEYVWRSLISGKWQTINRARLSQLAVQKVPV</sequence>
<feature type="domain" description="DUF418" evidence="2">
    <location>
        <begin position="229"/>
        <end position="396"/>
    </location>
</feature>
<dbReference type="RefSeq" id="WP_137262813.1">
    <property type="nucleotide sequence ID" value="NZ_SZQL01000013.1"/>
</dbReference>
<proteinExistence type="predicted"/>
<keyword evidence="1" id="KW-1133">Transmembrane helix</keyword>
<feature type="transmembrane region" description="Helical" evidence="1">
    <location>
        <begin position="97"/>
        <end position="118"/>
    </location>
</feature>
<dbReference type="PANTHER" id="PTHR30590">
    <property type="entry name" value="INNER MEMBRANE PROTEIN"/>
    <property type="match status" value="1"/>
</dbReference>
<reference evidence="3 4" key="1">
    <citation type="submission" date="2019-05" db="EMBL/GenBank/DDBJ databases">
        <title>Panacibacter sp. strain 17mud1-8 Genome sequencing and assembly.</title>
        <authorList>
            <person name="Chhetri G."/>
        </authorList>
    </citation>
    <scope>NUCLEOTIDE SEQUENCE [LARGE SCALE GENOMIC DNA]</scope>
    <source>
        <strain evidence="3 4">17mud1-8</strain>
    </source>
</reference>
<gene>
    <name evidence="3" type="ORF">FC093_15985</name>
</gene>
<dbReference type="EMBL" id="SZQL01000013">
    <property type="protein sequence ID" value="TKK66996.1"/>
    <property type="molecule type" value="Genomic_DNA"/>
</dbReference>
<feature type="transmembrane region" description="Helical" evidence="1">
    <location>
        <begin position="146"/>
        <end position="164"/>
    </location>
</feature>
<dbReference type="InterPro" id="IPR052529">
    <property type="entry name" value="Bact_Transport_Assoc"/>
</dbReference>
<dbReference type="PANTHER" id="PTHR30590:SF3">
    <property type="entry name" value="HYPOTHETICAL MEMBRANE SPANNING PROTEIN"/>
    <property type="match status" value="1"/>
</dbReference>